<dbReference type="InterPro" id="IPR022781">
    <property type="entry name" value="Flagellar_biosynth_FliO"/>
</dbReference>
<dbReference type="Pfam" id="PF04347">
    <property type="entry name" value="FliO"/>
    <property type="match status" value="1"/>
</dbReference>
<dbReference type="GO" id="GO:0016020">
    <property type="term" value="C:membrane"/>
    <property type="evidence" value="ECO:0007669"/>
    <property type="project" value="InterPro"/>
</dbReference>
<keyword evidence="3" id="KW-0812">Transmembrane</keyword>
<evidence type="ECO:0000256" key="3">
    <source>
        <dbReference type="ARBA" id="ARBA00022692"/>
    </source>
</evidence>
<dbReference type="GO" id="GO:0044781">
    <property type="term" value="P:bacterial-type flagellum organization"/>
    <property type="evidence" value="ECO:0007669"/>
    <property type="project" value="InterPro"/>
</dbReference>
<dbReference type="AlphaFoldDB" id="A0A2S0N0C6"/>
<keyword evidence="6" id="KW-0969">Cilium</keyword>
<evidence type="ECO:0000256" key="5">
    <source>
        <dbReference type="ARBA" id="ARBA00023136"/>
    </source>
</evidence>
<keyword evidence="5" id="KW-0472">Membrane</keyword>
<evidence type="ECO:0000256" key="1">
    <source>
        <dbReference type="ARBA" id="ARBA00004236"/>
    </source>
</evidence>
<keyword evidence="2" id="KW-1003">Cell membrane</keyword>
<comment type="subcellular location">
    <subcellularLocation>
        <location evidence="1">Cell membrane</location>
    </subcellularLocation>
</comment>
<gene>
    <name evidence="6" type="ORF">C6571_10165</name>
</gene>
<organism evidence="6 7">
    <name type="scientific">Simplicispira suum</name>
    <dbReference type="NCBI Taxonomy" id="2109915"/>
    <lineage>
        <taxon>Bacteria</taxon>
        <taxon>Pseudomonadati</taxon>
        <taxon>Pseudomonadota</taxon>
        <taxon>Betaproteobacteria</taxon>
        <taxon>Burkholderiales</taxon>
        <taxon>Comamonadaceae</taxon>
        <taxon>Simplicispira</taxon>
    </lineage>
</organism>
<dbReference type="EMBL" id="CP027669">
    <property type="protein sequence ID" value="AVO41604.1"/>
    <property type="molecule type" value="Genomic_DNA"/>
</dbReference>
<keyword evidence="6" id="KW-0282">Flagellum</keyword>
<keyword evidence="6" id="KW-0966">Cell projection</keyword>
<sequence length="114" mass="11977">MTQTLLLVVLFVAGIATLPWVVRRVQQRHGGVAGASAASPRVLSAIAVGPHQRVVTVEVGEEGERTTLVLGVTPQSIRCLHTQPARRGSMASPTSFSLEMTNAVAPVPQADKDA</sequence>
<protein>
    <submittedName>
        <fullName evidence="6">Flagellar biosynthesis protein FliO</fullName>
    </submittedName>
</protein>
<evidence type="ECO:0000313" key="7">
    <source>
        <dbReference type="Proteomes" id="UP000239326"/>
    </source>
</evidence>
<keyword evidence="7" id="KW-1185">Reference proteome</keyword>
<dbReference type="OrthoDB" id="8905632at2"/>
<dbReference type="Proteomes" id="UP000239326">
    <property type="component" value="Chromosome"/>
</dbReference>
<name>A0A2S0N0C6_9BURK</name>
<dbReference type="KEGG" id="simp:C6571_10165"/>
<accession>A0A2S0N0C6</accession>
<evidence type="ECO:0000256" key="2">
    <source>
        <dbReference type="ARBA" id="ARBA00022475"/>
    </source>
</evidence>
<dbReference type="RefSeq" id="WP_106446581.1">
    <property type="nucleotide sequence ID" value="NZ_CP027669.1"/>
</dbReference>
<evidence type="ECO:0000256" key="4">
    <source>
        <dbReference type="ARBA" id="ARBA00022989"/>
    </source>
</evidence>
<keyword evidence="4" id="KW-1133">Transmembrane helix</keyword>
<proteinExistence type="predicted"/>
<reference evidence="6 7" key="1">
    <citation type="submission" date="2018-03" db="EMBL/GenBank/DDBJ databases">
        <title>Genome sequencing of Simplicispira sp.</title>
        <authorList>
            <person name="Kim S.-J."/>
            <person name="Heo J."/>
            <person name="Kwon S.-W."/>
        </authorList>
    </citation>
    <scope>NUCLEOTIDE SEQUENCE [LARGE SCALE GENOMIC DNA]</scope>
    <source>
        <strain evidence="6 7">SC1-8</strain>
    </source>
</reference>
<evidence type="ECO:0000313" key="6">
    <source>
        <dbReference type="EMBL" id="AVO41604.1"/>
    </source>
</evidence>